<dbReference type="InterPro" id="IPR047415">
    <property type="entry name" value="Pcf11_CID"/>
</dbReference>
<feature type="compositionally biased region" description="Polar residues" evidence="2">
    <location>
        <begin position="437"/>
        <end position="448"/>
    </location>
</feature>
<name>A0A9P0A1U0_BEMTA</name>
<gene>
    <name evidence="4" type="ORF">BEMITA_LOCUS1161</name>
</gene>
<dbReference type="SMART" id="SM00582">
    <property type="entry name" value="RPR"/>
    <property type="match status" value="1"/>
</dbReference>
<feature type="coiled-coil region" evidence="1">
    <location>
        <begin position="199"/>
        <end position="297"/>
    </location>
</feature>
<dbReference type="GO" id="GO:0031124">
    <property type="term" value="P:mRNA 3'-end processing"/>
    <property type="evidence" value="ECO:0007669"/>
    <property type="project" value="InterPro"/>
</dbReference>
<feature type="compositionally biased region" description="Basic and acidic residues" evidence="2">
    <location>
        <begin position="682"/>
        <end position="691"/>
    </location>
</feature>
<feature type="region of interest" description="Disordered" evidence="2">
    <location>
        <begin position="406"/>
        <end position="518"/>
    </location>
</feature>
<dbReference type="GO" id="GO:0003729">
    <property type="term" value="F:mRNA binding"/>
    <property type="evidence" value="ECO:0007669"/>
    <property type="project" value="InterPro"/>
</dbReference>
<feature type="compositionally biased region" description="Pro residues" evidence="2">
    <location>
        <begin position="703"/>
        <end position="718"/>
    </location>
</feature>
<feature type="compositionally biased region" description="Basic and acidic residues" evidence="2">
    <location>
        <begin position="454"/>
        <end position="478"/>
    </location>
</feature>
<organism evidence="4 5">
    <name type="scientific">Bemisia tabaci</name>
    <name type="common">Sweetpotato whitefly</name>
    <name type="synonym">Aleurodes tabaci</name>
    <dbReference type="NCBI Taxonomy" id="7038"/>
    <lineage>
        <taxon>Eukaryota</taxon>
        <taxon>Metazoa</taxon>
        <taxon>Ecdysozoa</taxon>
        <taxon>Arthropoda</taxon>
        <taxon>Hexapoda</taxon>
        <taxon>Insecta</taxon>
        <taxon>Pterygota</taxon>
        <taxon>Neoptera</taxon>
        <taxon>Paraneoptera</taxon>
        <taxon>Hemiptera</taxon>
        <taxon>Sternorrhyncha</taxon>
        <taxon>Aleyrodoidea</taxon>
        <taxon>Aleyrodidae</taxon>
        <taxon>Aleyrodinae</taxon>
        <taxon>Bemisia</taxon>
    </lineage>
</organism>
<keyword evidence="1" id="KW-0175">Coiled coil</keyword>
<evidence type="ECO:0000259" key="3">
    <source>
        <dbReference type="PROSITE" id="PS51391"/>
    </source>
</evidence>
<dbReference type="GO" id="GO:0005849">
    <property type="term" value="C:mRNA cleavage factor complex"/>
    <property type="evidence" value="ECO:0007669"/>
    <property type="project" value="InterPro"/>
</dbReference>
<dbReference type="InterPro" id="IPR045154">
    <property type="entry name" value="PCF11-like"/>
</dbReference>
<feature type="region of interest" description="Disordered" evidence="2">
    <location>
        <begin position="168"/>
        <end position="192"/>
    </location>
</feature>
<dbReference type="Proteomes" id="UP001152759">
    <property type="component" value="Chromosome 1"/>
</dbReference>
<dbReference type="InterPro" id="IPR006569">
    <property type="entry name" value="CID_dom"/>
</dbReference>
<dbReference type="GO" id="GO:0000993">
    <property type="term" value="F:RNA polymerase II complex binding"/>
    <property type="evidence" value="ECO:0007669"/>
    <property type="project" value="InterPro"/>
</dbReference>
<dbReference type="Pfam" id="PF04818">
    <property type="entry name" value="CID"/>
    <property type="match status" value="1"/>
</dbReference>
<feature type="compositionally biased region" description="Basic and acidic residues" evidence="2">
    <location>
        <begin position="1691"/>
        <end position="1702"/>
    </location>
</feature>
<dbReference type="InterPro" id="IPR008942">
    <property type="entry name" value="ENTH_VHS"/>
</dbReference>
<sequence>MSDAQAQAAEYESSLGDLTVNSKPLINVLTMLAEENIAIAPLIVKAIENHIQTVSGDVKLPALYLVDSILKNVGKDYTNLFLRNLVSMFCGAFEKVDEKTRSQMFKLRSTWTNVLPPMILYELDTKVCTIDPAWPVGPPPPIPHIASSNNRIHLNPKFLNATTPSPSAAPSKKSIFSPTPIGTPSVAKTPEQTMSAEELKIQKKKLAELEELNKFLDSNIKAGQQQIKSKQQVASYPVGITNIEQLEKLVATCEAELGALILKCSELSKSPKNMDALKEAMLKKKLLTDMLKTLKRKQPVSSAPLTTVTSSKPVVASTAVAPHASSSLATDLSSSSPKSLAVPVPSKLAASSGHRQETMNVDEVTSISCDSTSLSKQSPRAKSVAAPSQAPRVAISPASSLLINAAQRVRDPRLRKLKDSKSGGTSPPVSSPVSSPAESNCAINNGAPSSPRKGVVDAAKEEADALKPEKSTERSKDKEKRRKSKKSSKTDTHPSSPKGSPKTDKLESEESASTDLKKSCSDELIQKAMSSPVVAPALLKTEMILKPPQDVDLRVLPTSPKKRVSDNKSEEPPTKKNKAEMYNMLFGNEDVDLRQDVDLRLPVTGVPLLVSSISAPTQHLATAAVFDSSMTMSTASSPKAVAPVTIAQRPETSKTSKPSSSSTSSPKRESAKESSRPSSSKSKAESKKSSEKSASSRRAKKSPSPPLSKTPSPPPPPIISMKRDSPLKESTKENSRSWAKYKEVKPDKFKSPYRIPTKRFNPRLERPIEPNKLDHIIQHQSPLSYRSELDAGKETRSYLDNQHLNMNTYRSSYYTDMNHSNDISSIGERRPKTMADMKAEPLDEGSRAPEPYQPELRMSEPVSVKMEQCLEPHTSPKMETEPGSEVPVVLPEPPKPPATLLPPLPQPPQPLPMPQHYPAPLLQPPIVPVRPMVHPQGPLRHDLVDHPERSRMMLDHPERPRMMNHQERPRMMLDHQERHPFPRPNFNFNHHPGMRPSHLFVGPGRPPLRLSCDFAPTNPKLLEICALDVMTTINIDGVPREIRFYGLTAVVFLSNDDPREIRFQEGYRNVLFNDEDSIRLKLNDEAVDFELDGKIHKIRLGAPTRELYIDGKGFSLGWNTEPTPIFIDGKEHHVQLEGEPPPVTILPEKRLDLVAGKINLVVDGEQLITMYLDYKPQRFDIDGVPYVLQFMNALKRVKINNRVFNTDFGGKPKPFVFHGIRHFLRLSALPKGIVPGEVKLYGMEDVVSPPVPPAGSHPPLRQEDGAPHPSSDHIGDRPDHRRMSSRHRSKLGPQDKHFAVESRNERRPRHEVDKHSNSGASDGFSGSHSTSHSKSNQDNENSNESSTSSKTTSFLGELPSYSVTELVQKLFAKGMLGKAVEEKKEETPKAVDSELKQVDFTKPETLKVRQPAMITKLYSGQQCSTCGLRFLDGLTDKYSQHLDWHYRQNRRKKDMAHTVQSRQWYYDISDWIQFEEIEILEERAQSWFESQVIDEEGREIPGELVSVPAGSDLAEGVCVHCHDPFELFYHAEAEEWHFRHAICVDKKLYHPVCHQDWLLSLEVEAENARKELEELETKKLEEEKKKEEEKRIEEEKKKEEEIKKEDELKMEEEKGKESVSVKTEVMESDSEMTGNDAVKSETEVKVESNSDSGAVEELVVTIKEEPMEISVEEGDSSKMKTDVDSEATAEQPKEEILEKMETEESDLQTEVVIANIEIKKEDTDLNVVADSQVDTTYAGVTSSIDGNVELKESSQETVRSSGKIKINISKPVLSPAIPEEPVEPEPMAEESEPIGEPASGVTIDPNEPFPPGLEPTEPVVKLKPRLVGRKLTEYPPITKGTELSGLCSIM</sequence>
<protein>
    <recommendedName>
        <fullName evidence="3">CID domain-containing protein</fullName>
    </recommendedName>
</protein>
<reference evidence="4" key="1">
    <citation type="submission" date="2021-12" db="EMBL/GenBank/DDBJ databases">
        <authorList>
            <person name="King R."/>
        </authorList>
    </citation>
    <scope>NUCLEOTIDE SEQUENCE</scope>
</reference>
<evidence type="ECO:0000313" key="5">
    <source>
        <dbReference type="Proteomes" id="UP001152759"/>
    </source>
</evidence>
<feature type="compositionally biased region" description="Basic and acidic residues" evidence="2">
    <location>
        <begin position="1638"/>
        <end position="1648"/>
    </location>
</feature>
<feature type="compositionally biased region" description="Basic and acidic residues" evidence="2">
    <location>
        <begin position="563"/>
        <end position="577"/>
    </location>
</feature>
<feature type="compositionally biased region" description="Low complexity" evidence="2">
    <location>
        <begin position="1321"/>
        <end position="1353"/>
    </location>
</feature>
<evidence type="ECO:0000313" key="4">
    <source>
        <dbReference type="EMBL" id="CAH0381517.1"/>
    </source>
</evidence>
<dbReference type="CDD" id="cd16982">
    <property type="entry name" value="CID_Pcf11"/>
    <property type="match status" value="1"/>
</dbReference>
<dbReference type="PROSITE" id="PS51391">
    <property type="entry name" value="CID"/>
    <property type="match status" value="1"/>
</dbReference>
<feature type="compositionally biased region" description="Polar residues" evidence="2">
    <location>
        <begin position="363"/>
        <end position="380"/>
    </location>
</feature>
<evidence type="ECO:0000256" key="2">
    <source>
        <dbReference type="SAM" id="MobiDB-lite"/>
    </source>
</evidence>
<feature type="region of interest" description="Disordered" evidence="2">
    <location>
        <begin position="326"/>
        <end position="391"/>
    </location>
</feature>
<proteinExistence type="predicted"/>
<feature type="compositionally biased region" description="Basic and acidic residues" evidence="2">
    <location>
        <begin position="666"/>
        <end position="675"/>
    </location>
</feature>
<feature type="compositionally biased region" description="Basic and acidic residues" evidence="2">
    <location>
        <begin position="721"/>
        <end position="739"/>
    </location>
</feature>
<feature type="region of interest" description="Disordered" evidence="2">
    <location>
        <begin position="550"/>
        <end position="577"/>
    </location>
</feature>
<dbReference type="InterPro" id="IPR021605">
    <property type="entry name" value="Pcf11_Clp1-ID"/>
</dbReference>
<dbReference type="SUPFAM" id="SSF48464">
    <property type="entry name" value="ENTH/VHS domain"/>
    <property type="match status" value="1"/>
</dbReference>
<feature type="compositionally biased region" description="Low complexity" evidence="2">
    <location>
        <begin position="426"/>
        <end position="436"/>
    </location>
</feature>
<dbReference type="Gene3D" id="1.25.40.90">
    <property type="match status" value="1"/>
</dbReference>
<feature type="region of interest" description="Disordered" evidence="2">
    <location>
        <begin position="1775"/>
        <end position="1817"/>
    </location>
</feature>
<feature type="region of interest" description="Disordered" evidence="2">
    <location>
        <begin position="635"/>
        <end position="739"/>
    </location>
</feature>
<feature type="compositionally biased region" description="Basic and acidic residues" evidence="2">
    <location>
        <begin position="1260"/>
        <end position="1282"/>
    </location>
</feature>
<feature type="compositionally biased region" description="Low complexity" evidence="2">
    <location>
        <begin position="649"/>
        <end position="665"/>
    </location>
</feature>
<keyword evidence="5" id="KW-1185">Reference proteome</keyword>
<dbReference type="EMBL" id="OU963862">
    <property type="protein sequence ID" value="CAH0381517.1"/>
    <property type="molecule type" value="Genomic_DNA"/>
</dbReference>
<feature type="region of interest" description="Disordered" evidence="2">
    <location>
        <begin position="1581"/>
        <end position="1706"/>
    </location>
</feature>
<evidence type="ECO:0000256" key="1">
    <source>
        <dbReference type="SAM" id="Coils"/>
    </source>
</evidence>
<feature type="compositionally biased region" description="Acidic residues" evidence="2">
    <location>
        <begin position="1780"/>
        <end position="1793"/>
    </location>
</feature>
<dbReference type="PANTHER" id="PTHR15921:SF3">
    <property type="entry name" value="PRE-MRNA CLEAVAGE COMPLEX 2 PROTEIN PCF11"/>
    <property type="match status" value="1"/>
</dbReference>
<feature type="region of interest" description="Disordered" evidence="2">
    <location>
        <begin position="1249"/>
        <end position="1354"/>
    </location>
</feature>
<accession>A0A9P0A1U0</accession>
<feature type="compositionally biased region" description="Basic and acidic residues" evidence="2">
    <location>
        <begin position="1581"/>
        <end position="1619"/>
    </location>
</feature>
<feature type="compositionally biased region" description="Basic and acidic residues" evidence="2">
    <location>
        <begin position="1293"/>
        <end position="1316"/>
    </location>
</feature>
<dbReference type="Pfam" id="PF11526">
    <property type="entry name" value="Pfc11_Clp1_ID"/>
    <property type="match status" value="1"/>
</dbReference>
<feature type="compositionally biased region" description="Low complexity" evidence="2">
    <location>
        <begin position="326"/>
        <end position="347"/>
    </location>
</feature>
<dbReference type="GO" id="GO:0005737">
    <property type="term" value="C:cytoplasm"/>
    <property type="evidence" value="ECO:0007669"/>
    <property type="project" value="TreeGrafter"/>
</dbReference>
<feature type="domain" description="CID" evidence="3">
    <location>
        <begin position="3"/>
        <end position="131"/>
    </location>
</feature>
<dbReference type="PANTHER" id="PTHR15921">
    <property type="entry name" value="PRE-MRNA CLEAVAGE COMPLEX II"/>
    <property type="match status" value="1"/>
</dbReference>
<dbReference type="GO" id="GO:0006369">
    <property type="term" value="P:termination of RNA polymerase II transcription"/>
    <property type="evidence" value="ECO:0007669"/>
    <property type="project" value="InterPro"/>
</dbReference>
<feature type="compositionally biased region" description="Basic and acidic residues" evidence="2">
    <location>
        <begin position="408"/>
        <end position="421"/>
    </location>
</feature>